<dbReference type="GO" id="GO:0030288">
    <property type="term" value="C:outer membrane-bounded periplasmic space"/>
    <property type="evidence" value="ECO:0007669"/>
    <property type="project" value="TreeGrafter"/>
</dbReference>
<dbReference type="EMBL" id="NOXS01000035">
    <property type="protein sequence ID" value="OYQ16661.1"/>
    <property type="molecule type" value="Genomic_DNA"/>
</dbReference>
<dbReference type="PANTHER" id="PTHR30006:SF25">
    <property type="entry name" value="PHOSPHOGLYCERATE TRANSPORT REGULATORY PROTEIN PGTC"/>
    <property type="match status" value="1"/>
</dbReference>
<proteinExistence type="predicted"/>
<keyword evidence="1 2" id="KW-0732">Signal</keyword>
<dbReference type="SUPFAM" id="SSF53850">
    <property type="entry name" value="Periplasmic binding protein-like II"/>
    <property type="match status" value="1"/>
</dbReference>
<dbReference type="Gene3D" id="3.40.190.10">
    <property type="entry name" value="Periplasmic binding protein-like II"/>
    <property type="match status" value="2"/>
</dbReference>
<keyword evidence="4" id="KW-1185">Reference proteome</keyword>
<feature type="chain" id="PRO_5012807114" description="Iron ABC transporter substrate-binding protein" evidence="2">
    <location>
        <begin position="20"/>
        <end position="338"/>
    </location>
</feature>
<dbReference type="PANTHER" id="PTHR30006">
    <property type="entry name" value="THIAMINE-BINDING PERIPLASMIC PROTEIN-RELATED"/>
    <property type="match status" value="1"/>
</dbReference>
<dbReference type="AlphaFoldDB" id="A0A255XIE5"/>
<evidence type="ECO:0000313" key="4">
    <source>
        <dbReference type="Proteomes" id="UP000216361"/>
    </source>
</evidence>
<comment type="caution">
    <text evidence="3">The sequence shown here is derived from an EMBL/GenBank/DDBJ whole genome shotgun (WGS) entry which is preliminary data.</text>
</comment>
<name>A0A255XIE5_9PROT</name>
<dbReference type="Proteomes" id="UP000216361">
    <property type="component" value="Unassembled WGS sequence"/>
</dbReference>
<evidence type="ECO:0008006" key="5">
    <source>
        <dbReference type="Google" id="ProtNLM"/>
    </source>
</evidence>
<sequence length="338" mass="36699">MRRFGWVLTLAILAGAARAEDLSILSSTDRDAFAPVIAAFQAREPGITVSYTEMDTLPLYDAIIEDRLSVQPDIVISSAVDRQFRLANDGYALPHRSPVTAKLPDWARFADAAFGFTYEPLIFVASRRAFAGRPLPKSRADLLALIARDGAALAPVATYDPVTSGVGNLLGKIDYATNSQWSPFIARLAQHGLKTYCCSGDMLTAIDRGEVSLAFNVLGSYAELRRAQGADIEIVYPADYTLVISRVALALKTTPRPRAAKAFLDFLLSPEAQTLLARQTHLSAILPIAAPGLSPATVKDQATGPLRPIALDAQLLAYSDRMHDEQFLTLWRSLVPSK</sequence>
<gene>
    <name evidence="3" type="ORF">CHR90_16860</name>
</gene>
<organism evidence="3 4">
    <name type="scientific">Elstera cyanobacteriorum</name>
    <dbReference type="NCBI Taxonomy" id="2022747"/>
    <lineage>
        <taxon>Bacteria</taxon>
        <taxon>Pseudomonadati</taxon>
        <taxon>Pseudomonadota</taxon>
        <taxon>Alphaproteobacteria</taxon>
        <taxon>Rhodospirillales</taxon>
        <taxon>Rhodospirillaceae</taxon>
        <taxon>Elstera</taxon>
    </lineage>
</organism>
<protein>
    <recommendedName>
        <fullName evidence="5">Iron ABC transporter substrate-binding protein</fullName>
    </recommendedName>
</protein>
<evidence type="ECO:0000313" key="3">
    <source>
        <dbReference type="EMBL" id="OYQ16661.1"/>
    </source>
</evidence>
<dbReference type="Pfam" id="PF13531">
    <property type="entry name" value="SBP_bac_11"/>
    <property type="match status" value="1"/>
</dbReference>
<dbReference type="RefSeq" id="WP_094410298.1">
    <property type="nucleotide sequence ID" value="NZ_BMJZ01000003.1"/>
</dbReference>
<evidence type="ECO:0000256" key="1">
    <source>
        <dbReference type="ARBA" id="ARBA00022729"/>
    </source>
</evidence>
<reference evidence="3 4" key="1">
    <citation type="submission" date="2017-07" db="EMBL/GenBank/DDBJ databases">
        <title>Elstera cyanobacteriorum sp. nov., a novel bacterium isolated from cyanobacterial aggregates in a eutrophic lake.</title>
        <authorList>
            <person name="Cai H."/>
        </authorList>
    </citation>
    <scope>NUCLEOTIDE SEQUENCE [LARGE SCALE GENOMIC DNA]</scope>
    <source>
        <strain evidence="3 4">TH019</strain>
    </source>
</reference>
<feature type="signal peptide" evidence="2">
    <location>
        <begin position="1"/>
        <end position="19"/>
    </location>
</feature>
<accession>A0A255XIE5</accession>
<dbReference type="OrthoDB" id="8673316at2"/>
<evidence type="ECO:0000256" key="2">
    <source>
        <dbReference type="SAM" id="SignalP"/>
    </source>
</evidence>